<keyword evidence="2" id="KW-1185">Reference proteome</keyword>
<accession>A0AAW0H320</accession>
<name>A0AAW0H320_MYOGA</name>
<reference evidence="1 2" key="1">
    <citation type="journal article" date="2023" name="bioRxiv">
        <title>Conserved and derived expression patterns and positive selection on dental genes reveal complex evolutionary context of ever-growing rodent molars.</title>
        <authorList>
            <person name="Calamari Z.T."/>
            <person name="Song A."/>
            <person name="Cohen E."/>
            <person name="Akter M."/>
            <person name="Roy R.D."/>
            <person name="Hallikas O."/>
            <person name="Christensen M.M."/>
            <person name="Li P."/>
            <person name="Marangoni P."/>
            <person name="Jernvall J."/>
            <person name="Klein O.D."/>
        </authorList>
    </citation>
    <scope>NUCLEOTIDE SEQUENCE [LARGE SCALE GENOMIC DNA]</scope>
    <source>
        <strain evidence="1">V071</strain>
    </source>
</reference>
<evidence type="ECO:0000313" key="1">
    <source>
        <dbReference type="EMBL" id="KAK7796987.1"/>
    </source>
</evidence>
<proteinExistence type="predicted"/>
<evidence type="ECO:0000313" key="2">
    <source>
        <dbReference type="Proteomes" id="UP001488838"/>
    </source>
</evidence>
<gene>
    <name evidence="1" type="ORF">U0070_025967</name>
</gene>
<organism evidence="1 2">
    <name type="scientific">Myodes glareolus</name>
    <name type="common">Bank vole</name>
    <name type="synonym">Clethrionomys glareolus</name>
    <dbReference type="NCBI Taxonomy" id="447135"/>
    <lineage>
        <taxon>Eukaryota</taxon>
        <taxon>Metazoa</taxon>
        <taxon>Chordata</taxon>
        <taxon>Craniata</taxon>
        <taxon>Vertebrata</taxon>
        <taxon>Euteleostomi</taxon>
        <taxon>Mammalia</taxon>
        <taxon>Eutheria</taxon>
        <taxon>Euarchontoglires</taxon>
        <taxon>Glires</taxon>
        <taxon>Rodentia</taxon>
        <taxon>Myomorpha</taxon>
        <taxon>Muroidea</taxon>
        <taxon>Cricetidae</taxon>
        <taxon>Arvicolinae</taxon>
        <taxon>Myodes</taxon>
    </lineage>
</organism>
<dbReference type="AlphaFoldDB" id="A0AAW0H320"/>
<dbReference type="Proteomes" id="UP001488838">
    <property type="component" value="Unassembled WGS sequence"/>
</dbReference>
<protein>
    <submittedName>
        <fullName evidence="1">Uncharacterized protein</fullName>
    </submittedName>
</protein>
<sequence>MAPRAPTLPPQVSRAVGEQKAARRKCLNKTWEWEITRFPVGVPPLCFHYRKMHDFTLSPEGSGRLS</sequence>
<comment type="caution">
    <text evidence="1">The sequence shown here is derived from an EMBL/GenBank/DDBJ whole genome shotgun (WGS) entry which is preliminary data.</text>
</comment>
<dbReference type="EMBL" id="JBBHLL010000937">
    <property type="protein sequence ID" value="KAK7796987.1"/>
    <property type="molecule type" value="Genomic_DNA"/>
</dbReference>